<evidence type="ECO:0000256" key="1">
    <source>
        <dbReference type="SAM" id="SignalP"/>
    </source>
</evidence>
<dbReference type="AlphaFoldDB" id="A0A510KRQ1"/>
<dbReference type="OrthoDB" id="82424at2"/>
<evidence type="ECO:0000313" key="2">
    <source>
        <dbReference type="EMBL" id="BBM45479.1"/>
    </source>
</evidence>
<evidence type="ECO:0000313" key="5">
    <source>
        <dbReference type="Proteomes" id="UP000422644"/>
    </source>
</evidence>
<proteinExistence type="predicted"/>
<protein>
    <submittedName>
        <fullName evidence="3">Uncharacterized protein</fullName>
    </submittedName>
</protein>
<evidence type="ECO:0000313" key="4">
    <source>
        <dbReference type="Proteomes" id="UP000321378"/>
    </source>
</evidence>
<name>A0A510KRQ1_9FUSO</name>
<reference evidence="3 4" key="2">
    <citation type="submission" date="2019-07" db="EMBL/GenBank/DDBJ databases">
        <title>Complete Genome Sequence of Leptotrichia trevisanii Strain JMUB3935.</title>
        <authorList>
            <person name="Watanabe S."/>
            <person name="Cui L."/>
        </authorList>
    </citation>
    <scope>NUCLEOTIDE SEQUENCE [LARGE SCALE GENOMIC DNA]</scope>
    <source>
        <strain evidence="3 4">JMUB3935</strain>
    </source>
</reference>
<dbReference type="RefSeq" id="WP_026749305.1">
    <property type="nucleotide sequence ID" value="NZ_AP019831.1"/>
</dbReference>
<sequence>MKKLILVALTAISVVSFANDTKKILEQYRKEALMEQSRVEKEVKVKPEKKPSKKMTFQPVDEVVEEVTVEEVVENVDDGRTHTTDDVIEKVNFYLQNNPEKNAKLQRRYRAVVGQE</sequence>
<evidence type="ECO:0000313" key="3">
    <source>
        <dbReference type="EMBL" id="BBM52693.1"/>
    </source>
</evidence>
<gene>
    <name evidence="2" type="ORF">JMUB3870_1598</name>
    <name evidence="3" type="ORF">JMUB3935_1672</name>
</gene>
<dbReference type="EMBL" id="AP019840">
    <property type="protein sequence ID" value="BBM52693.1"/>
    <property type="molecule type" value="Genomic_DNA"/>
</dbReference>
<organism evidence="3 4">
    <name type="scientific">Leptotrichia trevisanii</name>
    <dbReference type="NCBI Taxonomy" id="109328"/>
    <lineage>
        <taxon>Bacteria</taxon>
        <taxon>Fusobacteriati</taxon>
        <taxon>Fusobacteriota</taxon>
        <taxon>Fusobacteriia</taxon>
        <taxon>Fusobacteriales</taxon>
        <taxon>Leptotrichiaceae</taxon>
        <taxon>Leptotrichia</taxon>
    </lineage>
</organism>
<dbReference type="Proteomes" id="UP000422644">
    <property type="component" value="Chromosome"/>
</dbReference>
<reference evidence="2 5" key="1">
    <citation type="submission" date="2019-07" db="EMBL/GenBank/DDBJ databases">
        <title>Complete Genome Sequence of Leptotrichia trevisanii Strain JMUB3870.</title>
        <authorList>
            <person name="Watanabe S."/>
            <person name="Cui L."/>
        </authorList>
    </citation>
    <scope>NUCLEOTIDE SEQUENCE [LARGE SCALE GENOMIC DNA]</scope>
    <source>
        <strain evidence="2 5">JMUB3870</strain>
    </source>
</reference>
<feature type="chain" id="PRO_5044617045" evidence="1">
    <location>
        <begin position="19"/>
        <end position="116"/>
    </location>
</feature>
<dbReference type="Proteomes" id="UP000321378">
    <property type="component" value="Chromosome"/>
</dbReference>
<feature type="signal peptide" evidence="1">
    <location>
        <begin position="1"/>
        <end position="18"/>
    </location>
</feature>
<dbReference type="STRING" id="1122173.GCA_000482505_00852"/>
<accession>A0A510KRQ1</accession>
<keyword evidence="5" id="KW-1185">Reference proteome</keyword>
<dbReference type="EMBL" id="AP019831">
    <property type="protein sequence ID" value="BBM45479.1"/>
    <property type="molecule type" value="Genomic_DNA"/>
</dbReference>
<keyword evidence="1" id="KW-0732">Signal</keyword>